<comment type="caution">
    <text evidence="8">The sequence shown here is derived from an EMBL/GenBank/DDBJ whole genome shotgun (WGS) entry which is preliminary data.</text>
</comment>
<evidence type="ECO:0000313" key="8">
    <source>
        <dbReference type="EMBL" id="GAA0616389.1"/>
    </source>
</evidence>
<protein>
    <submittedName>
        <fullName evidence="8">Acyl-CoA dehydrogenase family protein</fullName>
    </submittedName>
</protein>
<proteinExistence type="inferred from homology"/>
<evidence type="ECO:0000256" key="1">
    <source>
        <dbReference type="ARBA" id="ARBA00001974"/>
    </source>
</evidence>
<evidence type="ECO:0000259" key="6">
    <source>
        <dbReference type="Pfam" id="PF00441"/>
    </source>
</evidence>
<comment type="cofactor">
    <cofactor evidence="1">
        <name>FAD</name>
        <dbReference type="ChEBI" id="CHEBI:57692"/>
    </cofactor>
</comment>
<keyword evidence="5" id="KW-0560">Oxidoreductase</keyword>
<comment type="similarity">
    <text evidence="2">Belongs to the acyl-CoA dehydrogenase family.</text>
</comment>
<keyword evidence="4" id="KW-0274">FAD</keyword>
<evidence type="ECO:0000256" key="2">
    <source>
        <dbReference type="ARBA" id="ARBA00009347"/>
    </source>
</evidence>
<dbReference type="InterPro" id="IPR036250">
    <property type="entry name" value="AcylCo_DH-like_C"/>
</dbReference>
<sequence length="355" mass="36761">MTADHLDDLRSTLRTLLAAHAPLDRVRTTALAGKPRDEGVWNRLVAEVGVAGLPFPEADGGAGGGQRELVVLLEETGAVLLDQPLFSTVALAGQLVAEAVSGPARTQLLPLLAGGAVRSTVAVGDDGEPLTELQLADGRITGTALRVPEATRSTEVLVVLGGGRVVRVDLDQPGVTLRPTDALDPTRPCADVVFDGAAAEVLAEDAADGLARWRRLAVLANAAEQAGVCRAALTMAVEYAKLRVQFDKPIGAQQSIQHLLAGVLAGTVGAEAAVRLAATAVDEGRPDAAELVAVAAAHAAEAVVHATRALIQVHGGIGFTWEHDAHLLYRRAHASATFFGGAAARRRELATVLQI</sequence>
<evidence type="ECO:0000313" key="9">
    <source>
        <dbReference type="Proteomes" id="UP001500957"/>
    </source>
</evidence>
<dbReference type="PANTHER" id="PTHR43884:SF20">
    <property type="entry name" value="ACYL-COA DEHYDROGENASE FADE28"/>
    <property type="match status" value="1"/>
</dbReference>
<evidence type="ECO:0000256" key="5">
    <source>
        <dbReference type="ARBA" id="ARBA00023002"/>
    </source>
</evidence>
<evidence type="ECO:0000256" key="4">
    <source>
        <dbReference type="ARBA" id="ARBA00022827"/>
    </source>
</evidence>
<dbReference type="InterPro" id="IPR009075">
    <property type="entry name" value="AcylCo_DH/oxidase_C"/>
</dbReference>
<dbReference type="PANTHER" id="PTHR43884">
    <property type="entry name" value="ACYL-COA DEHYDROGENASE"/>
    <property type="match status" value="1"/>
</dbReference>
<dbReference type="Gene3D" id="1.10.540.10">
    <property type="entry name" value="Acyl-CoA dehydrogenase/oxidase, N-terminal domain"/>
    <property type="match status" value="1"/>
</dbReference>
<dbReference type="SUPFAM" id="SSF56645">
    <property type="entry name" value="Acyl-CoA dehydrogenase NM domain-like"/>
    <property type="match status" value="1"/>
</dbReference>
<organism evidence="8 9">
    <name type="scientific">Sporichthya brevicatena</name>
    <dbReference type="NCBI Taxonomy" id="171442"/>
    <lineage>
        <taxon>Bacteria</taxon>
        <taxon>Bacillati</taxon>
        <taxon>Actinomycetota</taxon>
        <taxon>Actinomycetes</taxon>
        <taxon>Sporichthyales</taxon>
        <taxon>Sporichthyaceae</taxon>
        <taxon>Sporichthya</taxon>
    </lineage>
</organism>
<accession>A0ABN1GQD4</accession>
<dbReference type="Pfam" id="PF02771">
    <property type="entry name" value="Acyl-CoA_dh_N"/>
    <property type="match status" value="1"/>
</dbReference>
<dbReference type="InterPro" id="IPR037069">
    <property type="entry name" value="AcylCoA_DH/ox_N_sf"/>
</dbReference>
<dbReference type="InterPro" id="IPR009100">
    <property type="entry name" value="AcylCoA_DH/oxidase_NM_dom_sf"/>
</dbReference>
<dbReference type="RefSeq" id="WP_344603809.1">
    <property type="nucleotide sequence ID" value="NZ_BAAAHE010000014.1"/>
</dbReference>
<feature type="domain" description="Acyl-CoA dehydrogenase/oxidase C-terminal" evidence="6">
    <location>
        <begin position="220"/>
        <end position="347"/>
    </location>
</feature>
<reference evidence="8 9" key="1">
    <citation type="journal article" date="2019" name="Int. J. Syst. Evol. Microbiol.">
        <title>The Global Catalogue of Microorganisms (GCM) 10K type strain sequencing project: providing services to taxonomists for standard genome sequencing and annotation.</title>
        <authorList>
            <consortium name="The Broad Institute Genomics Platform"/>
            <consortium name="The Broad Institute Genome Sequencing Center for Infectious Disease"/>
            <person name="Wu L."/>
            <person name="Ma J."/>
        </authorList>
    </citation>
    <scope>NUCLEOTIDE SEQUENCE [LARGE SCALE GENOMIC DNA]</scope>
    <source>
        <strain evidence="8 9">JCM 10671</strain>
    </source>
</reference>
<name>A0ABN1GQD4_9ACTN</name>
<keyword evidence="3" id="KW-0285">Flavoprotein</keyword>
<gene>
    <name evidence="8" type="ORF">GCM10009547_18030</name>
</gene>
<evidence type="ECO:0000256" key="3">
    <source>
        <dbReference type="ARBA" id="ARBA00022630"/>
    </source>
</evidence>
<dbReference type="InterPro" id="IPR013786">
    <property type="entry name" value="AcylCoA_DH/ox_N"/>
</dbReference>
<keyword evidence="9" id="KW-1185">Reference proteome</keyword>
<dbReference type="Gene3D" id="1.20.140.10">
    <property type="entry name" value="Butyryl-CoA Dehydrogenase, subunit A, domain 3"/>
    <property type="match status" value="1"/>
</dbReference>
<dbReference type="Proteomes" id="UP001500957">
    <property type="component" value="Unassembled WGS sequence"/>
</dbReference>
<evidence type="ECO:0000259" key="7">
    <source>
        <dbReference type="Pfam" id="PF02771"/>
    </source>
</evidence>
<feature type="domain" description="Acyl-CoA dehydrogenase/oxidase N-terminal" evidence="7">
    <location>
        <begin position="7"/>
        <end position="115"/>
    </location>
</feature>
<dbReference type="EMBL" id="BAAAHE010000014">
    <property type="protein sequence ID" value="GAA0616389.1"/>
    <property type="molecule type" value="Genomic_DNA"/>
</dbReference>
<dbReference type="SUPFAM" id="SSF47203">
    <property type="entry name" value="Acyl-CoA dehydrogenase C-terminal domain-like"/>
    <property type="match status" value="1"/>
</dbReference>
<dbReference type="Pfam" id="PF00441">
    <property type="entry name" value="Acyl-CoA_dh_1"/>
    <property type="match status" value="1"/>
</dbReference>